<dbReference type="InterPro" id="IPR000073">
    <property type="entry name" value="AB_hydrolase_1"/>
</dbReference>
<dbReference type="Proteomes" id="UP001314170">
    <property type="component" value="Unassembled WGS sequence"/>
</dbReference>
<feature type="domain" description="AB hydrolase-1" evidence="3">
    <location>
        <begin position="25"/>
        <end position="159"/>
    </location>
</feature>
<evidence type="ECO:0000313" key="5">
    <source>
        <dbReference type="Proteomes" id="UP001314170"/>
    </source>
</evidence>
<reference evidence="4 5" key="1">
    <citation type="submission" date="2024-01" db="EMBL/GenBank/DDBJ databases">
        <authorList>
            <person name="Waweru B."/>
        </authorList>
    </citation>
    <scope>NUCLEOTIDE SEQUENCE [LARGE SCALE GENOMIC DNA]</scope>
</reference>
<dbReference type="InterPro" id="IPR029058">
    <property type="entry name" value="AB_hydrolase_fold"/>
</dbReference>
<dbReference type="PRINTS" id="PR00111">
    <property type="entry name" value="ABHYDROLASE"/>
</dbReference>
<organism evidence="4 5">
    <name type="scientific">Dovyalis caffra</name>
    <dbReference type="NCBI Taxonomy" id="77055"/>
    <lineage>
        <taxon>Eukaryota</taxon>
        <taxon>Viridiplantae</taxon>
        <taxon>Streptophyta</taxon>
        <taxon>Embryophyta</taxon>
        <taxon>Tracheophyta</taxon>
        <taxon>Spermatophyta</taxon>
        <taxon>Magnoliopsida</taxon>
        <taxon>eudicotyledons</taxon>
        <taxon>Gunneridae</taxon>
        <taxon>Pentapetalae</taxon>
        <taxon>rosids</taxon>
        <taxon>fabids</taxon>
        <taxon>Malpighiales</taxon>
        <taxon>Salicaceae</taxon>
        <taxon>Flacourtieae</taxon>
        <taxon>Dovyalis</taxon>
    </lineage>
</organism>
<comment type="caution">
    <text evidence="4">The sequence shown here is derived from an EMBL/GenBank/DDBJ whole genome shotgun (WGS) entry which is preliminary data.</text>
</comment>
<keyword evidence="5" id="KW-1185">Reference proteome</keyword>
<gene>
    <name evidence="4" type="ORF">DCAF_LOCUS21033</name>
</gene>
<accession>A0AAV1SAH0</accession>
<protein>
    <recommendedName>
        <fullName evidence="3">AB hydrolase-1 domain-containing protein</fullName>
    </recommendedName>
</protein>
<evidence type="ECO:0000259" key="3">
    <source>
        <dbReference type="Pfam" id="PF00561"/>
    </source>
</evidence>
<dbReference type="PANTHER" id="PTHR43329">
    <property type="entry name" value="EPOXIDE HYDROLASE"/>
    <property type="match status" value="1"/>
</dbReference>
<evidence type="ECO:0000313" key="4">
    <source>
        <dbReference type="EMBL" id="CAK7348336.1"/>
    </source>
</evidence>
<comment type="similarity">
    <text evidence="2">Belongs to the AB hydrolase superfamily. Epoxide hydrolase family.</text>
</comment>
<name>A0AAV1SAH0_9ROSI</name>
<dbReference type="Gene3D" id="3.40.50.1820">
    <property type="entry name" value="alpha/beta hydrolase"/>
    <property type="match status" value="1"/>
</dbReference>
<dbReference type="GO" id="GO:0016787">
    <property type="term" value="F:hydrolase activity"/>
    <property type="evidence" value="ECO:0007669"/>
    <property type="project" value="UniProtKB-KW"/>
</dbReference>
<dbReference type="SUPFAM" id="SSF53474">
    <property type="entry name" value="alpha/beta-Hydrolases"/>
    <property type="match status" value="1"/>
</dbReference>
<evidence type="ECO:0000256" key="2">
    <source>
        <dbReference type="ARBA" id="ARBA00038334"/>
    </source>
</evidence>
<proteinExistence type="inferred from homology"/>
<dbReference type="EMBL" id="CAWUPB010001173">
    <property type="protein sequence ID" value="CAK7348336.1"/>
    <property type="molecule type" value="Genomic_DNA"/>
</dbReference>
<sequence length="373" mass="41972">MENIEHTTVATNGINMHIASIGTGPVILFLHGFPELWYSWRHQLLSLSSLGYRCIAPDLRGYGDTDAPASVGEYTGFHIVGDLIGLLDSLGIDLVFLVGHDWGAMIAWNFCTIRPDRVKALVNTSVPFLPRNPQVNPVQWLRALFGDDYYLCRFQNKNISSNTLYLVDAIMCSAWVVRGFTRQKIRDNAIEGNWRSMGKSELNWGLIQLGLEEPGEAEEEFAQVDTTRLMIKFLTNFGPNPPIIPKGVGVKALPDPPSLPAWLSEEDINYYAGKFNRKGFTGGLNCYRAINITWELMAPWTGIQIKVPVKFIIGDLDLLYHIPGLKDHIHSGGFNKDVPLLEEVVVMEGVAHFLQQEKPEEVSKHIYDFIKKF</sequence>
<keyword evidence="1" id="KW-0378">Hydrolase</keyword>
<dbReference type="InterPro" id="IPR000639">
    <property type="entry name" value="Epox_hydrolase-like"/>
</dbReference>
<dbReference type="PRINTS" id="PR00412">
    <property type="entry name" value="EPOXHYDRLASE"/>
</dbReference>
<dbReference type="Pfam" id="PF00561">
    <property type="entry name" value="Abhydrolase_1"/>
    <property type="match status" value="1"/>
</dbReference>
<evidence type="ECO:0000256" key="1">
    <source>
        <dbReference type="ARBA" id="ARBA00022801"/>
    </source>
</evidence>
<dbReference type="AlphaFoldDB" id="A0AAV1SAH0"/>